<keyword evidence="3" id="KW-1185">Reference proteome</keyword>
<feature type="non-terminal residue" evidence="2">
    <location>
        <position position="1"/>
    </location>
</feature>
<dbReference type="AlphaFoldDB" id="A0A1E5UUB8"/>
<proteinExistence type="predicted"/>
<evidence type="ECO:0000313" key="2">
    <source>
        <dbReference type="EMBL" id="OEL16395.1"/>
    </source>
</evidence>
<feature type="compositionally biased region" description="Basic and acidic residues" evidence="1">
    <location>
        <begin position="42"/>
        <end position="53"/>
    </location>
</feature>
<protein>
    <submittedName>
        <fullName evidence="2">Uncharacterized protein</fullName>
    </submittedName>
</protein>
<evidence type="ECO:0000313" key="3">
    <source>
        <dbReference type="Proteomes" id="UP000095767"/>
    </source>
</evidence>
<organism evidence="2 3">
    <name type="scientific">Dichanthelium oligosanthes</name>
    <dbReference type="NCBI Taxonomy" id="888268"/>
    <lineage>
        <taxon>Eukaryota</taxon>
        <taxon>Viridiplantae</taxon>
        <taxon>Streptophyta</taxon>
        <taxon>Embryophyta</taxon>
        <taxon>Tracheophyta</taxon>
        <taxon>Spermatophyta</taxon>
        <taxon>Magnoliopsida</taxon>
        <taxon>Liliopsida</taxon>
        <taxon>Poales</taxon>
        <taxon>Poaceae</taxon>
        <taxon>PACMAD clade</taxon>
        <taxon>Panicoideae</taxon>
        <taxon>Panicodae</taxon>
        <taxon>Paniceae</taxon>
        <taxon>Dichantheliinae</taxon>
        <taxon>Dichanthelium</taxon>
    </lineage>
</organism>
<sequence length="70" mass="7973">LTRAARCGRTSCRSRRAASSSAWRPCQSPRCSLRRQLRGEGQRRRLGYPDDLRLLQQPPPARRARSSTGH</sequence>
<accession>A0A1E5UUB8</accession>
<name>A0A1E5UUB8_9POAL</name>
<feature type="region of interest" description="Disordered" evidence="1">
    <location>
        <begin position="42"/>
        <end position="70"/>
    </location>
</feature>
<reference evidence="2 3" key="1">
    <citation type="submission" date="2016-09" db="EMBL/GenBank/DDBJ databases">
        <title>The draft genome of Dichanthelium oligosanthes: A C3 panicoid grass species.</title>
        <authorList>
            <person name="Studer A.J."/>
            <person name="Schnable J.C."/>
            <person name="Brutnell T.P."/>
        </authorList>
    </citation>
    <scope>NUCLEOTIDE SEQUENCE [LARGE SCALE GENOMIC DNA]</scope>
    <source>
        <strain evidence="3">cv. Kellogg 1175</strain>
        <tissue evidence="2">Leaf</tissue>
    </source>
</reference>
<dbReference type="Proteomes" id="UP000095767">
    <property type="component" value="Unassembled WGS sequence"/>
</dbReference>
<gene>
    <name evidence="2" type="ORF">BAE44_0022587</name>
</gene>
<evidence type="ECO:0000256" key="1">
    <source>
        <dbReference type="SAM" id="MobiDB-lite"/>
    </source>
</evidence>
<dbReference type="EMBL" id="LWDX02063165">
    <property type="protein sequence ID" value="OEL16395.1"/>
    <property type="molecule type" value="Genomic_DNA"/>
</dbReference>
<comment type="caution">
    <text evidence="2">The sequence shown here is derived from an EMBL/GenBank/DDBJ whole genome shotgun (WGS) entry which is preliminary data.</text>
</comment>